<accession>A0A9X4XPT7</accession>
<organism evidence="1 2">
    <name type="scientific">Rhodoplanes serenus</name>
    <dbReference type="NCBI Taxonomy" id="200615"/>
    <lineage>
        <taxon>Bacteria</taxon>
        <taxon>Pseudomonadati</taxon>
        <taxon>Pseudomonadota</taxon>
        <taxon>Alphaproteobacteria</taxon>
        <taxon>Hyphomicrobiales</taxon>
        <taxon>Nitrobacteraceae</taxon>
        <taxon>Rhodoplanes</taxon>
    </lineage>
</organism>
<comment type="caution">
    <text evidence="1">The sequence shown here is derived from an EMBL/GenBank/DDBJ whole genome shotgun (WGS) entry which is preliminary data.</text>
</comment>
<dbReference type="AlphaFoldDB" id="A0A9X4XPT7"/>
<dbReference type="RefSeq" id="WP_170300969.1">
    <property type="nucleotide sequence ID" value="NZ_WNKV01000024.1"/>
</dbReference>
<dbReference type="EMBL" id="WNKV01000024">
    <property type="protein sequence ID" value="MTW19108.1"/>
    <property type="molecule type" value="Genomic_DNA"/>
</dbReference>
<gene>
    <name evidence="1" type="ORF">GJ689_23190</name>
</gene>
<name>A0A9X4XPT7_9BRAD</name>
<evidence type="ECO:0000313" key="2">
    <source>
        <dbReference type="Proteomes" id="UP000438991"/>
    </source>
</evidence>
<proteinExistence type="predicted"/>
<sequence>MAVPAAKRGEHALVVAKRERFGRERANAIIGAARRDWECLRAGLAGEPAGERCETRP</sequence>
<evidence type="ECO:0000313" key="1">
    <source>
        <dbReference type="EMBL" id="MTW19108.1"/>
    </source>
</evidence>
<dbReference type="Proteomes" id="UP000438991">
    <property type="component" value="Unassembled WGS sequence"/>
</dbReference>
<reference evidence="1 2" key="1">
    <citation type="submission" date="2019-11" db="EMBL/GenBank/DDBJ databases">
        <title>Whole-genome sequence of Rhodoplanes serenus DSM 18633, type strain.</title>
        <authorList>
            <person name="Kyndt J.A."/>
            <person name="Meyer T.E."/>
        </authorList>
    </citation>
    <scope>NUCLEOTIDE SEQUENCE [LARGE SCALE GENOMIC DNA]</scope>
    <source>
        <strain evidence="1 2">DSM 18633</strain>
    </source>
</reference>
<protein>
    <submittedName>
        <fullName evidence="1">Uncharacterized protein</fullName>
    </submittedName>
</protein>